<comment type="pathway">
    <text evidence="1 10">Amino-acid biosynthesis; L-histidine biosynthesis; L-histidine from 5-phospho-alpha-D-ribose 1-diphosphate: step 5/9.</text>
</comment>
<protein>
    <recommendedName>
        <fullName evidence="10">Imidazole glycerol phosphate synthase subunit HisH</fullName>
        <ecNumber evidence="10">4.3.2.10</ecNumber>
    </recommendedName>
    <alternativeName>
        <fullName evidence="10">IGP synthase glutaminase subunit</fullName>
        <ecNumber evidence="10">3.5.1.2</ecNumber>
    </alternativeName>
    <alternativeName>
        <fullName evidence="10">IGP synthase subunit HisH</fullName>
    </alternativeName>
    <alternativeName>
        <fullName evidence="10">ImGP synthase subunit HisH</fullName>
        <shortName evidence="10">IGPS subunit HisH</shortName>
    </alternativeName>
</protein>
<dbReference type="GO" id="GO:0005737">
    <property type="term" value="C:cytoplasm"/>
    <property type="evidence" value="ECO:0007669"/>
    <property type="project" value="UniProtKB-SubCell"/>
</dbReference>
<dbReference type="PANTHER" id="PTHR42701:SF1">
    <property type="entry name" value="IMIDAZOLE GLYCEROL PHOSPHATE SYNTHASE SUBUNIT HISH"/>
    <property type="match status" value="1"/>
</dbReference>
<keyword evidence="4 10" id="KW-0378">Hydrolase</keyword>
<comment type="function">
    <text evidence="10">IGPS catalyzes the conversion of PRFAR and glutamine to IGP, AICAR and glutamate. The HisH subunit catalyzes the hydrolysis of glutamine to glutamate and ammonia as part of the synthesis of IGP and AICAR. The resulting ammonia molecule is channeled to the active site of HisF.</text>
</comment>
<keyword evidence="3 10" id="KW-0028">Amino-acid biosynthesis</keyword>
<comment type="catalytic activity">
    <reaction evidence="9 10">
        <text>L-glutamine + H2O = L-glutamate + NH4(+)</text>
        <dbReference type="Rhea" id="RHEA:15889"/>
        <dbReference type="ChEBI" id="CHEBI:15377"/>
        <dbReference type="ChEBI" id="CHEBI:28938"/>
        <dbReference type="ChEBI" id="CHEBI:29985"/>
        <dbReference type="ChEBI" id="CHEBI:58359"/>
        <dbReference type="EC" id="3.5.1.2"/>
    </reaction>
</comment>
<dbReference type="HAMAP" id="MF_00278">
    <property type="entry name" value="HisH"/>
    <property type="match status" value="1"/>
</dbReference>
<dbReference type="EC" id="4.3.2.10" evidence="10"/>
<organism evidence="13 14">
    <name type="scientific">Natrinema hispanicum</name>
    <dbReference type="NCBI Taxonomy" id="392421"/>
    <lineage>
        <taxon>Archaea</taxon>
        <taxon>Methanobacteriati</taxon>
        <taxon>Methanobacteriota</taxon>
        <taxon>Stenosarchaea group</taxon>
        <taxon>Halobacteria</taxon>
        <taxon>Halobacteriales</taxon>
        <taxon>Natrialbaceae</taxon>
        <taxon>Natrinema</taxon>
    </lineage>
</organism>
<comment type="caution">
    <text evidence="13">The sequence shown here is derived from an EMBL/GenBank/DDBJ whole genome shotgun (WGS) entry which is preliminary data.</text>
</comment>
<evidence type="ECO:0000256" key="10">
    <source>
        <dbReference type="HAMAP-Rule" id="MF_00278"/>
    </source>
</evidence>
<evidence type="ECO:0000256" key="3">
    <source>
        <dbReference type="ARBA" id="ARBA00022605"/>
    </source>
</evidence>
<dbReference type="PROSITE" id="PS51273">
    <property type="entry name" value="GATASE_TYPE_1"/>
    <property type="match status" value="1"/>
</dbReference>
<evidence type="ECO:0000313" key="13">
    <source>
        <dbReference type="EMBL" id="RZV11073.1"/>
    </source>
</evidence>
<dbReference type="EMBL" id="SHMP01000004">
    <property type="protein sequence ID" value="RZV11073.1"/>
    <property type="molecule type" value="Genomic_DNA"/>
</dbReference>
<dbReference type="InterPro" id="IPR010139">
    <property type="entry name" value="Imidazole-glycPsynth_HisH"/>
</dbReference>
<reference evidence="13 14" key="1">
    <citation type="submission" date="2019-02" db="EMBL/GenBank/DDBJ databases">
        <title>Genomic Encyclopedia of Archaeal and Bacterial Type Strains, Phase II (KMG-II): from individual species to whole genera.</title>
        <authorList>
            <person name="Goeker M."/>
        </authorList>
    </citation>
    <scope>NUCLEOTIDE SEQUENCE [LARGE SCALE GENOMIC DNA]</scope>
    <source>
        <strain evidence="13 14">DSM 18328</strain>
    </source>
</reference>
<evidence type="ECO:0000259" key="12">
    <source>
        <dbReference type="Pfam" id="PF00117"/>
    </source>
</evidence>
<keyword evidence="5 10" id="KW-0315">Glutamine amidotransferase</keyword>
<accession>A0A482Y7D2</accession>
<comment type="catalytic activity">
    <reaction evidence="8 10">
        <text>5-[(5-phospho-1-deoxy-D-ribulos-1-ylimino)methylamino]-1-(5-phospho-beta-D-ribosyl)imidazole-4-carboxamide + L-glutamine = D-erythro-1-(imidazol-4-yl)glycerol 3-phosphate + 5-amino-1-(5-phospho-beta-D-ribosyl)imidazole-4-carboxamide + L-glutamate + H(+)</text>
        <dbReference type="Rhea" id="RHEA:24793"/>
        <dbReference type="ChEBI" id="CHEBI:15378"/>
        <dbReference type="ChEBI" id="CHEBI:29985"/>
        <dbReference type="ChEBI" id="CHEBI:58278"/>
        <dbReference type="ChEBI" id="CHEBI:58359"/>
        <dbReference type="ChEBI" id="CHEBI:58475"/>
        <dbReference type="ChEBI" id="CHEBI:58525"/>
        <dbReference type="EC" id="4.3.2.10"/>
    </reaction>
</comment>
<proteinExistence type="inferred from homology"/>
<feature type="region of interest" description="Disordered" evidence="11">
    <location>
        <begin position="70"/>
        <end position="100"/>
    </location>
</feature>
<evidence type="ECO:0000256" key="1">
    <source>
        <dbReference type="ARBA" id="ARBA00005091"/>
    </source>
</evidence>
<evidence type="ECO:0000256" key="6">
    <source>
        <dbReference type="ARBA" id="ARBA00023102"/>
    </source>
</evidence>
<evidence type="ECO:0000256" key="2">
    <source>
        <dbReference type="ARBA" id="ARBA00011152"/>
    </source>
</evidence>
<dbReference type="Pfam" id="PF00117">
    <property type="entry name" value="GATase"/>
    <property type="match status" value="1"/>
</dbReference>
<dbReference type="EC" id="3.5.1.2" evidence="10"/>
<dbReference type="Proteomes" id="UP000291097">
    <property type="component" value="Unassembled WGS sequence"/>
</dbReference>
<feature type="compositionally biased region" description="Polar residues" evidence="11">
    <location>
        <begin position="82"/>
        <end position="100"/>
    </location>
</feature>
<evidence type="ECO:0000256" key="11">
    <source>
        <dbReference type="SAM" id="MobiDB-lite"/>
    </source>
</evidence>
<feature type="active site" description="Nucleophile" evidence="10">
    <location>
        <position position="184"/>
    </location>
</feature>
<name>A0A482Y7D2_9EURY</name>
<dbReference type="NCBIfam" id="TIGR01855">
    <property type="entry name" value="IMP_synth_hisH"/>
    <property type="match status" value="1"/>
</dbReference>
<evidence type="ECO:0000256" key="8">
    <source>
        <dbReference type="ARBA" id="ARBA00047838"/>
    </source>
</evidence>
<comment type="subunit">
    <text evidence="2 10">Heterodimer of HisH and HisF.</text>
</comment>
<dbReference type="GO" id="GO:0016829">
    <property type="term" value="F:lyase activity"/>
    <property type="evidence" value="ECO:0007669"/>
    <property type="project" value="UniProtKB-KW"/>
</dbReference>
<feature type="active site" evidence="10">
    <location>
        <position position="292"/>
    </location>
</feature>
<dbReference type="GO" id="GO:0000105">
    <property type="term" value="P:L-histidine biosynthetic process"/>
    <property type="evidence" value="ECO:0007669"/>
    <property type="project" value="UniProtKB-UniRule"/>
</dbReference>
<evidence type="ECO:0000256" key="4">
    <source>
        <dbReference type="ARBA" id="ARBA00022801"/>
    </source>
</evidence>
<dbReference type="SUPFAM" id="SSF52317">
    <property type="entry name" value="Class I glutamine amidotransferase-like"/>
    <property type="match status" value="1"/>
</dbReference>
<dbReference type="InterPro" id="IPR029062">
    <property type="entry name" value="Class_I_gatase-like"/>
</dbReference>
<dbReference type="Gene3D" id="3.40.50.880">
    <property type="match status" value="1"/>
</dbReference>
<dbReference type="CDD" id="cd01748">
    <property type="entry name" value="GATase1_IGP_Synthase"/>
    <property type="match status" value="1"/>
</dbReference>
<keyword evidence="7 10" id="KW-0456">Lyase</keyword>
<comment type="subcellular location">
    <subcellularLocation>
        <location evidence="10">Cytoplasm</location>
    </subcellularLocation>
</comment>
<evidence type="ECO:0000256" key="5">
    <source>
        <dbReference type="ARBA" id="ARBA00022962"/>
    </source>
</evidence>
<dbReference type="UniPathway" id="UPA00031">
    <property type="reaction ID" value="UER00010"/>
</dbReference>
<keyword evidence="13" id="KW-0808">Transferase</keyword>
<evidence type="ECO:0000313" key="14">
    <source>
        <dbReference type="Proteomes" id="UP000291097"/>
    </source>
</evidence>
<keyword evidence="6 10" id="KW-0368">Histidine biosynthesis</keyword>
<dbReference type="GO" id="GO:0004359">
    <property type="term" value="F:glutaminase activity"/>
    <property type="evidence" value="ECO:0007669"/>
    <property type="project" value="UniProtKB-EC"/>
</dbReference>
<evidence type="ECO:0000256" key="7">
    <source>
        <dbReference type="ARBA" id="ARBA00023239"/>
    </source>
</evidence>
<dbReference type="AlphaFoldDB" id="A0A482Y7D2"/>
<dbReference type="InterPro" id="IPR017926">
    <property type="entry name" value="GATASE"/>
</dbReference>
<evidence type="ECO:0000256" key="9">
    <source>
        <dbReference type="ARBA" id="ARBA00049534"/>
    </source>
</evidence>
<gene>
    <name evidence="10" type="primary">hisH</name>
    <name evidence="13" type="ORF">BDK88_2305</name>
</gene>
<feature type="active site" evidence="10">
    <location>
        <position position="294"/>
    </location>
</feature>
<dbReference type="PANTHER" id="PTHR42701">
    <property type="entry name" value="IMIDAZOLE GLYCEROL PHOSPHATE SYNTHASE SUBUNIT HISH"/>
    <property type="match status" value="1"/>
</dbReference>
<keyword evidence="10" id="KW-0963">Cytoplasm</keyword>
<sequence>MSIPAFKWLLPVIIELERTMIETILGLCYQREHRPHASIFISVFTIMNNISADTRAGLTIDGSRPAVLAVGTPSPREDDCPNGNSLERATPSRRMSTVSSPPEETLASVVIVDYGLGNLRSVTRGLERAGADVEITDDPAAFHDADGVVLPGVGAFREGVENADPLREDLLEVAESGTPLFGICLGMQMLLTTSEEGETDGESAVQGLDLIPGTNVRFAEGQKVPHMGWNELEVEREHPLVEGVDGNYAYFVHSYYAAPDDEHAVVATTEYGREFPSIVANEAGNVFGTQFHPEKSGETGLRILQNFVEICAEE</sequence>
<dbReference type="GO" id="GO:0000107">
    <property type="term" value="F:imidazoleglycerol-phosphate synthase activity"/>
    <property type="evidence" value="ECO:0007669"/>
    <property type="project" value="UniProtKB-UniRule"/>
</dbReference>
<feature type="domain" description="Glutamine amidotransferase" evidence="12">
    <location>
        <begin position="110"/>
        <end position="308"/>
    </location>
</feature>
<dbReference type="SMART" id="SM01211">
    <property type="entry name" value="GATase_5"/>
    <property type="match status" value="1"/>
</dbReference>